<evidence type="ECO:0000313" key="1">
    <source>
        <dbReference type="EMBL" id="BFO19060.1"/>
    </source>
</evidence>
<accession>A0AAT9HN97</accession>
<dbReference type="EMBL" id="AP035768">
    <property type="protein sequence ID" value="BFO19060.1"/>
    <property type="molecule type" value="Genomic_DNA"/>
</dbReference>
<dbReference type="AlphaFoldDB" id="A0AAT9HN97"/>
<reference evidence="1" key="2">
    <citation type="submission" date="2024-07" db="EMBL/GenBank/DDBJ databases">
        <title>Streptomyces haneummycinica sp. nov., a new antibiotic-producing actinobacterium isolated from marine sediment.</title>
        <authorList>
            <person name="Uemura M."/>
            <person name="Hamada M."/>
            <person name="Hirano S."/>
            <person name="Kobayashi K."/>
            <person name="Ohshiro T."/>
            <person name="Kobayashi T."/>
            <person name="Terahara T."/>
        </authorList>
    </citation>
    <scope>NUCLEOTIDE SEQUENCE</scope>
    <source>
        <strain evidence="1">KM77-8</strain>
    </source>
</reference>
<protein>
    <submittedName>
        <fullName evidence="1">Uncharacterized protein</fullName>
    </submittedName>
</protein>
<sequence>MRAEQAAALGAGDVEGWIAAFLRYVPGEHRSVDDVDPDVLSRLREMAFGTLAKHGPGRRTIMCR</sequence>
<name>A0AAT9HN97_9ACTN</name>
<organism evidence="1">
    <name type="scientific">Streptomyces haneummycinicus</name>
    <dbReference type="NCBI Taxonomy" id="3074435"/>
    <lineage>
        <taxon>Bacteria</taxon>
        <taxon>Bacillati</taxon>
        <taxon>Actinomycetota</taxon>
        <taxon>Actinomycetes</taxon>
        <taxon>Kitasatosporales</taxon>
        <taxon>Streptomycetaceae</taxon>
        <taxon>Streptomyces</taxon>
    </lineage>
</organism>
<reference evidence="1" key="1">
    <citation type="submission" date="2024-06" db="EMBL/GenBank/DDBJ databases">
        <authorList>
            <consortium name="consrtm"/>
            <person name="Uemura M."/>
            <person name="Terahara T."/>
        </authorList>
    </citation>
    <scope>NUCLEOTIDE SEQUENCE</scope>
    <source>
        <strain evidence="1">KM77-8</strain>
    </source>
</reference>
<gene>
    <name evidence="1" type="ORF">SHKM778_54480</name>
</gene>
<proteinExistence type="predicted"/>